<keyword evidence="1" id="KW-0472">Membrane</keyword>
<gene>
    <name evidence="2" type="ORF">FN924_16915</name>
</gene>
<evidence type="ECO:0008006" key="4">
    <source>
        <dbReference type="Google" id="ProtNLM"/>
    </source>
</evidence>
<dbReference type="KEGG" id="aqt:FN924_16915"/>
<feature type="transmembrane region" description="Helical" evidence="1">
    <location>
        <begin position="63"/>
        <end position="81"/>
    </location>
</feature>
<reference evidence="2 3" key="1">
    <citation type="submission" date="2019-07" db="EMBL/GenBank/DDBJ databases">
        <authorList>
            <person name="Li J."/>
        </authorList>
    </citation>
    <scope>NUCLEOTIDE SEQUENCE [LARGE SCALE GENOMIC DNA]</scope>
    <source>
        <strain evidence="2 3">TKL69</strain>
    </source>
</reference>
<evidence type="ECO:0000313" key="3">
    <source>
        <dbReference type="Proteomes" id="UP000315215"/>
    </source>
</evidence>
<dbReference type="AlphaFoldDB" id="A0A516KJZ3"/>
<evidence type="ECO:0000313" key="2">
    <source>
        <dbReference type="EMBL" id="QDP41708.1"/>
    </source>
</evidence>
<feature type="transmembrane region" description="Helical" evidence="1">
    <location>
        <begin position="34"/>
        <end position="51"/>
    </location>
</feature>
<organism evidence="2 3">
    <name type="scientific">Radiobacillus deserti</name>
    <dbReference type="NCBI Taxonomy" id="2594883"/>
    <lineage>
        <taxon>Bacteria</taxon>
        <taxon>Bacillati</taxon>
        <taxon>Bacillota</taxon>
        <taxon>Bacilli</taxon>
        <taxon>Bacillales</taxon>
        <taxon>Bacillaceae</taxon>
        <taxon>Radiobacillus</taxon>
    </lineage>
</organism>
<keyword evidence="3" id="KW-1185">Reference proteome</keyword>
<evidence type="ECO:0000256" key="1">
    <source>
        <dbReference type="SAM" id="Phobius"/>
    </source>
</evidence>
<sequence>MKDPYKKFTSLQLFMTVLSIIFGGFAIVKGDYSLMLLALLTLAFSFVFEGIIEWKKQRGPHFLLQMVRACIIILVSIYLYFKII</sequence>
<protein>
    <recommendedName>
        <fullName evidence="4">DUF4181 domain-containing protein</fullName>
    </recommendedName>
</protein>
<dbReference type="OrthoDB" id="2973734at2"/>
<name>A0A516KJZ3_9BACI</name>
<keyword evidence="1" id="KW-1133">Transmembrane helix</keyword>
<proteinExistence type="predicted"/>
<feature type="transmembrane region" description="Helical" evidence="1">
    <location>
        <begin position="12"/>
        <end position="28"/>
    </location>
</feature>
<dbReference type="EMBL" id="CP041666">
    <property type="protein sequence ID" value="QDP41708.1"/>
    <property type="molecule type" value="Genomic_DNA"/>
</dbReference>
<dbReference type="Proteomes" id="UP000315215">
    <property type="component" value="Chromosome"/>
</dbReference>
<dbReference type="RefSeq" id="WP_143896511.1">
    <property type="nucleotide sequence ID" value="NZ_CP041666.1"/>
</dbReference>
<keyword evidence="1" id="KW-0812">Transmembrane</keyword>
<accession>A0A516KJZ3</accession>